<dbReference type="SUPFAM" id="SSF53474">
    <property type="entry name" value="alpha/beta-Hydrolases"/>
    <property type="match status" value="1"/>
</dbReference>
<keyword evidence="3" id="KW-1185">Reference proteome</keyword>
<name>A0A316U500_9BASI</name>
<dbReference type="AlphaFoldDB" id="A0A316U500"/>
<dbReference type="EMBL" id="KZ819329">
    <property type="protein sequence ID" value="PWN19908.1"/>
    <property type="molecule type" value="Genomic_DNA"/>
</dbReference>
<feature type="domain" description="AB hydrolase-1" evidence="1">
    <location>
        <begin position="67"/>
        <end position="367"/>
    </location>
</feature>
<organism evidence="2 3">
    <name type="scientific">Pseudomicrostroma glucosiphilum</name>
    <dbReference type="NCBI Taxonomy" id="1684307"/>
    <lineage>
        <taxon>Eukaryota</taxon>
        <taxon>Fungi</taxon>
        <taxon>Dikarya</taxon>
        <taxon>Basidiomycota</taxon>
        <taxon>Ustilaginomycotina</taxon>
        <taxon>Exobasidiomycetes</taxon>
        <taxon>Microstromatales</taxon>
        <taxon>Microstromatales incertae sedis</taxon>
        <taxon>Pseudomicrostroma</taxon>
    </lineage>
</organism>
<dbReference type="OrthoDB" id="6431331at2759"/>
<dbReference type="PANTHER" id="PTHR43194:SF5">
    <property type="entry name" value="PIMELOYL-[ACYL-CARRIER PROTEIN] METHYL ESTER ESTERASE"/>
    <property type="match status" value="1"/>
</dbReference>
<dbReference type="InterPro" id="IPR029058">
    <property type="entry name" value="AB_hydrolase_fold"/>
</dbReference>
<evidence type="ECO:0000313" key="2">
    <source>
        <dbReference type="EMBL" id="PWN19908.1"/>
    </source>
</evidence>
<reference evidence="2 3" key="1">
    <citation type="journal article" date="2018" name="Mol. Biol. Evol.">
        <title>Broad Genomic Sampling Reveals a Smut Pathogenic Ancestry of the Fungal Clade Ustilaginomycotina.</title>
        <authorList>
            <person name="Kijpornyongpan T."/>
            <person name="Mondo S.J."/>
            <person name="Barry K."/>
            <person name="Sandor L."/>
            <person name="Lee J."/>
            <person name="Lipzen A."/>
            <person name="Pangilinan J."/>
            <person name="LaButti K."/>
            <person name="Hainaut M."/>
            <person name="Henrissat B."/>
            <person name="Grigoriev I.V."/>
            <person name="Spatafora J.W."/>
            <person name="Aime M.C."/>
        </authorList>
    </citation>
    <scope>NUCLEOTIDE SEQUENCE [LARGE SCALE GENOMIC DNA]</scope>
    <source>
        <strain evidence="2 3">MCA 4718</strain>
    </source>
</reference>
<dbReference type="InterPro" id="IPR000073">
    <property type="entry name" value="AB_hydrolase_1"/>
</dbReference>
<proteinExistence type="predicted"/>
<dbReference type="Gene3D" id="3.40.50.1820">
    <property type="entry name" value="alpha/beta hydrolase"/>
    <property type="match status" value="1"/>
</dbReference>
<gene>
    <name evidence="2" type="ORF">BCV69DRAFT_213069</name>
</gene>
<dbReference type="STRING" id="1684307.A0A316U500"/>
<evidence type="ECO:0000259" key="1">
    <source>
        <dbReference type="Pfam" id="PF12697"/>
    </source>
</evidence>
<keyword evidence="2" id="KW-0378">Hydrolase</keyword>
<dbReference type="GeneID" id="37011496"/>
<dbReference type="PANTHER" id="PTHR43194">
    <property type="entry name" value="HYDROLASE ALPHA/BETA FOLD FAMILY"/>
    <property type="match status" value="1"/>
</dbReference>
<dbReference type="Proteomes" id="UP000245942">
    <property type="component" value="Unassembled WGS sequence"/>
</dbReference>
<dbReference type="RefSeq" id="XP_025347068.1">
    <property type="nucleotide sequence ID" value="XM_025489762.1"/>
</dbReference>
<dbReference type="Pfam" id="PF12697">
    <property type="entry name" value="Abhydrolase_6"/>
    <property type="match status" value="1"/>
</dbReference>
<dbReference type="GO" id="GO:0016787">
    <property type="term" value="F:hydrolase activity"/>
    <property type="evidence" value="ECO:0007669"/>
    <property type="project" value="UniProtKB-KW"/>
</dbReference>
<sequence length="378" mass="40621">MSSTTPAPAPSHTSTSKVKQLQLPSVFHFEGWEIRYRLSRSSGSAASKEAATDAAQAASTGAGAEPLVFVHGTPWSSAVYGPVIEALQAKDGGKGASAGTGRTSLVYDLPGYGQSQNFQSSLRALAATSAGTGETSSVRPAFVGDTSVRLQARALAALLKHTKLDGAPSDALPPLVIAHDIAGTIVLRAHLLEGCAFSRMLLVDTNTILPWGDGFYKLLRSEPGPFTRLPSPIFEAMLRAVIRSACYRGEALSADGGAGRWEDVLAQPWLPHPEDTSSQDGQHRQHSFVRQIAQANDADVAELFAADKGGGYSNVNCDVTVLWGEEDQWIPRDKVETFIGMLGERCKRKVFVPRAGHLLMLDQPEVFQREVLEWLEVE</sequence>
<dbReference type="InterPro" id="IPR050228">
    <property type="entry name" value="Carboxylesterase_BioH"/>
</dbReference>
<evidence type="ECO:0000313" key="3">
    <source>
        <dbReference type="Proteomes" id="UP000245942"/>
    </source>
</evidence>
<accession>A0A316U500</accession>
<protein>
    <submittedName>
        <fullName evidence="2">Alpha/beta-hydrolase</fullName>
    </submittedName>
</protein>